<proteinExistence type="predicted"/>
<comment type="caution">
    <text evidence="2">The sequence shown here is derived from an EMBL/GenBank/DDBJ whole genome shotgun (WGS) entry which is preliminary data.</text>
</comment>
<name>A0A9W6ZWH8_9STRA</name>
<feature type="transmembrane region" description="Helical" evidence="1">
    <location>
        <begin position="51"/>
        <end position="71"/>
    </location>
</feature>
<dbReference type="SUPFAM" id="SSF56601">
    <property type="entry name" value="beta-lactamase/transpeptidase-like"/>
    <property type="match status" value="1"/>
</dbReference>
<organism evidence="2 3">
    <name type="scientific">Triparma strigata</name>
    <dbReference type="NCBI Taxonomy" id="1606541"/>
    <lineage>
        <taxon>Eukaryota</taxon>
        <taxon>Sar</taxon>
        <taxon>Stramenopiles</taxon>
        <taxon>Ochrophyta</taxon>
        <taxon>Bolidophyceae</taxon>
        <taxon>Parmales</taxon>
        <taxon>Triparmaceae</taxon>
        <taxon>Triparma</taxon>
    </lineage>
</organism>
<dbReference type="Proteomes" id="UP001165085">
    <property type="component" value="Unassembled WGS sequence"/>
</dbReference>
<keyword evidence="1" id="KW-1133">Transmembrane helix</keyword>
<keyword evidence="1" id="KW-0812">Transmembrane</keyword>
<gene>
    <name evidence="2" type="ORF">TrST_g2983</name>
</gene>
<dbReference type="Gene3D" id="3.40.710.10">
    <property type="entry name" value="DD-peptidase/beta-lactamase superfamily"/>
    <property type="match status" value="1"/>
</dbReference>
<evidence type="ECO:0000313" key="2">
    <source>
        <dbReference type="EMBL" id="GMH59686.1"/>
    </source>
</evidence>
<keyword evidence="3" id="KW-1185">Reference proteome</keyword>
<protein>
    <recommendedName>
        <fullName evidence="4">Beta-lactamase-related domain-containing protein</fullName>
    </recommendedName>
</protein>
<evidence type="ECO:0000256" key="1">
    <source>
        <dbReference type="SAM" id="Phobius"/>
    </source>
</evidence>
<feature type="transmembrane region" description="Helical" evidence="1">
    <location>
        <begin position="428"/>
        <end position="446"/>
    </location>
</feature>
<accession>A0A9W6ZWH8</accession>
<dbReference type="InterPro" id="IPR012338">
    <property type="entry name" value="Beta-lactam/transpept-like"/>
</dbReference>
<dbReference type="AlphaFoldDB" id="A0A9W6ZWH8"/>
<evidence type="ECO:0008006" key="4">
    <source>
        <dbReference type="Google" id="ProtNLM"/>
    </source>
</evidence>
<dbReference type="EMBL" id="BRXY01000060">
    <property type="protein sequence ID" value="GMH59686.1"/>
    <property type="molecule type" value="Genomic_DNA"/>
</dbReference>
<reference evidence="3" key="1">
    <citation type="journal article" date="2023" name="Commun. Biol.">
        <title>Genome analysis of Parmales, the sister group of diatoms, reveals the evolutionary specialization of diatoms from phago-mixotrophs to photoautotrophs.</title>
        <authorList>
            <person name="Ban H."/>
            <person name="Sato S."/>
            <person name="Yoshikawa S."/>
            <person name="Yamada K."/>
            <person name="Nakamura Y."/>
            <person name="Ichinomiya M."/>
            <person name="Sato N."/>
            <person name="Blanc-Mathieu R."/>
            <person name="Endo H."/>
            <person name="Kuwata A."/>
            <person name="Ogata H."/>
        </authorList>
    </citation>
    <scope>NUCLEOTIDE SEQUENCE [LARGE SCALE GENOMIC DNA]</scope>
    <source>
        <strain evidence="3">NIES 3701</strain>
    </source>
</reference>
<keyword evidence="1" id="KW-0472">Membrane</keyword>
<sequence length="471" mass="52279">MQRGGVVGVFGYVAVKSVGNQVVRQDPMSTSTMRSRVKRCKNPCCKTRPRAAAVSTCCLVFLLPLALVLALTPDLWFVRVLGGSFGPGFAKSVSSAARKSDWEHVEKQHRSRFWLEESVIIVGNTDTPPLTGAFSSRGSIVNVDRKMAVASASKIVSAAIIYAAIEDVNVELQLDTKPADVFPLWSCESTDDVRCKSVDIDTLLAFRDGFGPHECTLDNAAGSWEDCVMKIFEAKYSQQDFDKFSYHAGHILIAGMMALKRNKEVVGRENEEWQDLVERYIISPSGIAPSPAWTNDFNTGTFDYTYTGFDPVTSNPYNPEFPGLSGGLGCSPRQFANFMFSLVSGAIISKESLESMMRSRGSTGSPFDMLDDMSSYGQGVWVGPTRTHSAGVLGFFPWIENPKSEEETTQVWGLVAMDNRKYWRYIEVYVWSSAFPVLFVLLFLSLRKLRTGRLLIPNNNESSEQSRNNQI</sequence>
<evidence type="ECO:0000313" key="3">
    <source>
        <dbReference type="Proteomes" id="UP001165085"/>
    </source>
</evidence>